<dbReference type="Proteomes" id="UP000231542">
    <property type="component" value="Unassembled WGS sequence"/>
</dbReference>
<dbReference type="CDD" id="cd00761">
    <property type="entry name" value="Glyco_tranf_GTA_type"/>
    <property type="match status" value="1"/>
</dbReference>
<gene>
    <name evidence="2" type="ORF">COT24_01755</name>
</gene>
<proteinExistence type="predicted"/>
<dbReference type="EMBL" id="PEXU01000020">
    <property type="protein sequence ID" value="PIS42780.1"/>
    <property type="molecule type" value="Genomic_DNA"/>
</dbReference>
<evidence type="ECO:0000313" key="3">
    <source>
        <dbReference type="Proteomes" id="UP000231542"/>
    </source>
</evidence>
<feature type="domain" description="Glycosyltransferase 2-like" evidence="1">
    <location>
        <begin position="38"/>
        <end position="179"/>
    </location>
</feature>
<dbReference type="AlphaFoldDB" id="A0A2H0YWC2"/>
<evidence type="ECO:0000259" key="1">
    <source>
        <dbReference type="Pfam" id="PF00535"/>
    </source>
</evidence>
<dbReference type="Pfam" id="PF00535">
    <property type="entry name" value="Glycos_transf_2"/>
    <property type="match status" value="1"/>
</dbReference>
<evidence type="ECO:0000313" key="2">
    <source>
        <dbReference type="EMBL" id="PIS42780.1"/>
    </source>
</evidence>
<dbReference type="SUPFAM" id="SSF53448">
    <property type="entry name" value="Nucleotide-diphospho-sugar transferases"/>
    <property type="match status" value="1"/>
</dbReference>
<dbReference type="InterPro" id="IPR029044">
    <property type="entry name" value="Nucleotide-diphossugar_trans"/>
</dbReference>
<comment type="caution">
    <text evidence="2">The sequence shown here is derived from an EMBL/GenBank/DDBJ whole genome shotgun (WGS) entry which is preliminary data.</text>
</comment>
<protein>
    <recommendedName>
        <fullName evidence="1">Glycosyltransferase 2-like domain-containing protein</fullName>
    </recommendedName>
</protein>
<sequence>MAMDITIKTIKEELLRRNNNFHESIKRIQNGLVCNACSIIIPVYNQMDVLNFCLNSLQTQKNAPPFEVIIVDDYSKKSLDRKRFPQTKFPIHCYRLNKNVGSSITRNVGLRWSNNDVIIFLDADMIVPNNFVYEHSRCHPTHSNNISIGYREHILKGYFKIRKRKIADPKRDFRYERYIPIAWKKEYPRISSEVFGKTYYLLKESDNFLEFGKGRIIGIWTLPHMVLTSSMAVRKTNILKVGGFDPRFVASWYEDTFLGAKLIANGAKVIPLLNITGWHIVRNISNLTLRKKQAIFKNRQLYDLLINGKMELRKPSDFLDKLKQYDRFTKKVF</sequence>
<dbReference type="InterPro" id="IPR050834">
    <property type="entry name" value="Glycosyltransf_2"/>
</dbReference>
<accession>A0A2H0YWC2</accession>
<dbReference type="Gene3D" id="3.90.550.10">
    <property type="entry name" value="Spore Coat Polysaccharide Biosynthesis Protein SpsA, Chain A"/>
    <property type="match status" value="1"/>
</dbReference>
<dbReference type="InterPro" id="IPR001173">
    <property type="entry name" value="Glyco_trans_2-like"/>
</dbReference>
<dbReference type="PANTHER" id="PTHR43685:SF3">
    <property type="entry name" value="SLR2126 PROTEIN"/>
    <property type="match status" value="1"/>
</dbReference>
<dbReference type="PANTHER" id="PTHR43685">
    <property type="entry name" value="GLYCOSYLTRANSFERASE"/>
    <property type="match status" value="1"/>
</dbReference>
<name>A0A2H0YWC2_9BACT</name>
<organism evidence="2 3">
    <name type="scientific">Candidatus Kerfeldbacteria bacterium CG08_land_8_20_14_0_20_40_16</name>
    <dbReference type="NCBI Taxonomy" id="2014244"/>
    <lineage>
        <taxon>Bacteria</taxon>
        <taxon>Candidatus Kerfeldiibacteriota</taxon>
    </lineage>
</organism>
<reference evidence="2 3" key="1">
    <citation type="submission" date="2017-09" db="EMBL/GenBank/DDBJ databases">
        <title>Depth-based differentiation of microbial function through sediment-hosted aquifers and enrichment of novel symbionts in the deep terrestrial subsurface.</title>
        <authorList>
            <person name="Probst A.J."/>
            <person name="Ladd B."/>
            <person name="Jarett J.K."/>
            <person name="Geller-Mcgrath D.E."/>
            <person name="Sieber C.M."/>
            <person name="Emerson J.B."/>
            <person name="Anantharaman K."/>
            <person name="Thomas B.C."/>
            <person name="Malmstrom R."/>
            <person name="Stieglmeier M."/>
            <person name="Klingl A."/>
            <person name="Woyke T."/>
            <person name="Ryan C.M."/>
            <person name="Banfield J.F."/>
        </authorList>
    </citation>
    <scope>NUCLEOTIDE SEQUENCE [LARGE SCALE GENOMIC DNA]</scope>
    <source>
        <strain evidence="2">CG08_land_8_20_14_0_20_40_16</strain>
    </source>
</reference>